<dbReference type="SUPFAM" id="SSF49329">
    <property type="entry name" value="Cu,Zn superoxide dismutase-like"/>
    <property type="match status" value="1"/>
</dbReference>
<dbReference type="Proteomes" id="UP000586042">
    <property type="component" value="Unassembled WGS sequence"/>
</dbReference>
<keyword evidence="6" id="KW-1185">Reference proteome</keyword>
<organism evidence="5 6">
    <name type="scientific">Nonomuraea montanisoli</name>
    <dbReference type="NCBI Taxonomy" id="2741721"/>
    <lineage>
        <taxon>Bacteria</taxon>
        <taxon>Bacillati</taxon>
        <taxon>Actinomycetota</taxon>
        <taxon>Actinomycetes</taxon>
        <taxon>Streptosporangiales</taxon>
        <taxon>Streptosporangiaceae</taxon>
        <taxon>Nonomuraea</taxon>
    </lineage>
</organism>
<evidence type="ECO:0000259" key="4">
    <source>
        <dbReference type="Pfam" id="PF00080"/>
    </source>
</evidence>
<proteinExistence type="inferred from homology"/>
<comment type="caution">
    <text evidence="5">The sequence shown here is derived from an EMBL/GenBank/DDBJ whole genome shotgun (WGS) entry which is preliminary data.</text>
</comment>
<feature type="domain" description="Superoxide dismutase copper/zinc binding" evidence="4">
    <location>
        <begin position="89"/>
        <end position="200"/>
    </location>
</feature>
<protein>
    <submittedName>
        <fullName evidence="5">Superoxide dismutase family protein</fullName>
    </submittedName>
</protein>
<evidence type="ECO:0000256" key="2">
    <source>
        <dbReference type="SAM" id="MobiDB-lite"/>
    </source>
</evidence>
<dbReference type="GO" id="GO:0046872">
    <property type="term" value="F:metal ion binding"/>
    <property type="evidence" value="ECO:0007669"/>
    <property type="project" value="InterPro"/>
</dbReference>
<feature type="chain" id="PRO_5038415586" evidence="3">
    <location>
        <begin position="23"/>
        <end position="204"/>
    </location>
</feature>
<accession>A0A7Y6M7K1</accession>
<evidence type="ECO:0000256" key="3">
    <source>
        <dbReference type="SAM" id="SignalP"/>
    </source>
</evidence>
<dbReference type="EMBL" id="JABWGN010000015">
    <property type="protein sequence ID" value="NUW36439.1"/>
    <property type="molecule type" value="Genomic_DNA"/>
</dbReference>
<dbReference type="Gene3D" id="2.60.40.200">
    <property type="entry name" value="Superoxide dismutase, copper/zinc binding domain"/>
    <property type="match status" value="1"/>
</dbReference>
<evidence type="ECO:0000313" key="6">
    <source>
        <dbReference type="Proteomes" id="UP000586042"/>
    </source>
</evidence>
<dbReference type="AlphaFoldDB" id="A0A7Y6M7K1"/>
<comment type="similarity">
    <text evidence="1">Belongs to the Cu-Zn superoxide dismutase family.</text>
</comment>
<keyword evidence="3" id="KW-0732">Signal</keyword>
<reference evidence="5 6" key="1">
    <citation type="submission" date="2020-06" db="EMBL/GenBank/DDBJ databases">
        <title>Nonomuraea sp. SMC257, a novel actinomycete isolated from soil.</title>
        <authorList>
            <person name="Chanama M."/>
        </authorList>
    </citation>
    <scope>NUCLEOTIDE SEQUENCE [LARGE SCALE GENOMIC DNA]</scope>
    <source>
        <strain evidence="5 6">SMC257</strain>
    </source>
</reference>
<dbReference type="GO" id="GO:0006801">
    <property type="term" value="P:superoxide metabolic process"/>
    <property type="evidence" value="ECO:0007669"/>
    <property type="project" value="InterPro"/>
</dbReference>
<dbReference type="InterPro" id="IPR001424">
    <property type="entry name" value="SOD_Cu_Zn_dom"/>
</dbReference>
<evidence type="ECO:0000313" key="5">
    <source>
        <dbReference type="EMBL" id="NUW36439.1"/>
    </source>
</evidence>
<gene>
    <name evidence="5" type="ORF">HTZ77_34270</name>
</gene>
<evidence type="ECO:0000256" key="1">
    <source>
        <dbReference type="ARBA" id="ARBA00010457"/>
    </source>
</evidence>
<name>A0A7Y6M7K1_9ACTN</name>
<feature type="signal peptide" evidence="3">
    <location>
        <begin position="1"/>
        <end position="22"/>
    </location>
</feature>
<dbReference type="Pfam" id="PF00080">
    <property type="entry name" value="Sod_Cu"/>
    <property type="match status" value="1"/>
</dbReference>
<dbReference type="InterPro" id="IPR036423">
    <property type="entry name" value="SOD-like_Cu/Zn_dom_sf"/>
</dbReference>
<dbReference type="RefSeq" id="WP_175593885.1">
    <property type="nucleotide sequence ID" value="NZ_JABWGN010000015.1"/>
</dbReference>
<feature type="region of interest" description="Disordered" evidence="2">
    <location>
        <begin position="20"/>
        <end position="58"/>
    </location>
</feature>
<feature type="compositionally biased region" description="Low complexity" evidence="2">
    <location>
        <begin position="20"/>
        <end position="29"/>
    </location>
</feature>
<sequence length="204" mass="20548">MPIPIVLFAVLAAGCAPTTAGQAGTAQTQESPAQEAAAHTPSPEPTAGGKGMAAARSGSLSASGNFTADGKRAVVYARKLAPEGARASITVESSSGQTLSSLVVEGLVPNRAYGAHLHTKPCGPKADDAGPHYQHEKGEASAANEVWLDFTTDASGAGRATARNAWAFSPGRRPHSLVIHAKQTTTGGPKAGEAGERVACLTLG</sequence>